<gene>
    <name evidence="2" type="ORF">M0R89_02255</name>
</gene>
<dbReference type="GeneID" id="72183984"/>
<dbReference type="AlphaFoldDB" id="A0A8U0HVY6"/>
<evidence type="ECO:0000313" key="2">
    <source>
        <dbReference type="EMBL" id="UPV74903.1"/>
    </source>
</evidence>
<dbReference type="EMBL" id="CP096659">
    <property type="protein sequence ID" value="UPV74903.1"/>
    <property type="molecule type" value="Genomic_DNA"/>
</dbReference>
<dbReference type="Proteomes" id="UP000830729">
    <property type="component" value="Chromosome"/>
</dbReference>
<name>A0A8U0HVY6_9EURY</name>
<evidence type="ECO:0000256" key="1">
    <source>
        <dbReference type="SAM" id="MobiDB-lite"/>
    </source>
</evidence>
<dbReference type="RefSeq" id="WP_248650946.1">
    <property type="nucleotide sequence ID" value="NZ_CP096659.1"/>
</dbReference>
<evidence type="ECO:0008006" key="4">
    <source>
        <dbReference type="Google" id="ProtNLM"/>
    </source>
</evidence>
<dbReference type="KEGG" id="halx:M0R89_02255"/>
<evidence type="ECO:0000313" key="3">
    <source>
        <dbReference type="Proteomes" id="UP000830729"/>
    </source>
</evidence>
<dbReference type="InterPro" id="IPR055927">
    <property type="entry name" value="DUF7504"/>
</dbReference>
<sequence>MDEAARSRDGALGREDPTPGAFAPGGSQTLVRTPTDADPLAALPERAYGNLLVVSARDHPKRLEARLERGGHDPANVGVVPVVPATCDYDGDLWTTDSVSPNDLTGIAMRFSDAIRHVESGTGWVVLDALGVLLMYADADRVCRFFQTLTNRVRAREVNGMYGANPDAIADETYERLRSMCDAERELG</sequence>
<feature type="region of interest" description="Disordered" evidence="1">
    <location>
        <begin position="1"/>
        <end position="34"/>
    </location>
</feature>
<feature type="compositionally biased region" description="Basic and acidic residues" evidence="1">
    <location>
        <begin position="1"/>
        <end position="17"/>
    </location>
</feature>
<organism evidence="2 3">
    <name type="scientific">Halorussus limi</name>
    <dbReference type="NCBI Taxonomy" id="2938695"/>
    <lineage>
        <taxon>Archaea</taxon>
        <taxon>Methanobacteriati</taxon>
        <taxon>Methanobacteriota</taxon>
        <taxon>Stenosarchaea group</taxon>
        <taxon>Halobacteria</taxon>
        <taxon>Halobacteriales</taxon>
        <taxon>Haladaptataceae</taxon>
        <taxon>Halorussus</taxon>
    </lineage>
</organism>
<accession>A0A8U0HVY6</accession>
<reference evidence="2 3" key="1">
    <citation type="submission" date="2022-04" db="EMBL/GenBank/DDBJ databases">
        <title>Diverse halophilic archaea isolated from saline environments.</title>
        <authorList>
            <person name="Cui H.-L."/>
        </authorList>
    </citation>
    <scope>NUCLEOTIDE SEQUENCE [LARGE SCALE GENOMIC DNA]</scope>
    <source>
        <strain evidence="2 3">XZYJT49</strain>
    </source>
</reference>
<keyword evidence="3" id="KW-1185">Reference proteome</keyword>
<dbReference type="Pfam" id="PF24336">
    <property type="entry name" value="DUF7504"/>
    <property type="match status" value="1"/>
</dbReference>
<proteinExistence type="predicted"/>
<protein>
    <recommendedName>
        <fullName evidence="4">DUF835 domain-containing protein</fullName>
    </recommendedName>
</protein>